<sequence>MPARSPTLLCLCGGVRGGIVGVEMGRSPTYPPTYLPTCLSTCVQDCRVNECTRQGGEAADCYCAVYAASHTYIPTLAFRRKPCMGKTRDEMLVLMVCGVCVWGM</sequence>
<keyword evidence="1" id="KW-0732">Signal</keyword>
<feature type="signal peptide" evidence="1">
    <location>
        <begin position="1"/>
        <end position="17"/>
    </location>
</feature>
<name>A0AA40KA01_9PEZI</name>
<organism evidence="2 3">
    <name type="scientific">Schizothecium vesticola</name>
    <dbReference type="NCBI Taxonomy" id="314040"/>
    <lineage>
        <taxon>Eukaryota</taxon>
        <taxon>Fungi</taxon>
        <taxon>Dikarya</taxon>
        <taxon>Ascomycota</taxon>
        <taxon>Pezizomycotina</taxon>
        <taxon>Sordariomycetes</taxon>
        <taxon>Sordariomycetidae</taxon>
        <taxon>Sordariales</taxon>
        <taxon>Schizotheciaceae</taxon>
        <taxon>Schizothecium</taxon>
    </lineage>
</organism>
<evidence type="ECO:0000313" key="3">
    <source>
        <dbReference type="Proteomes" id="UP001172155"/>
    </source>
</evidence>
<accession>A0AA40KA01</accession>
<gene>
    <name evidence="2" type="ORF">B0T18DRAFT_402853</name>
</gene>
<dbReference type="AlphaFoldDB" id="A0AA40KA01"/>
<protein>
    <recommendedName>
        <fullName evidence="4">Extracellular membrane protein CFEM domain-containing protein</fullName>
    </recommendedName>
</protein>
<keyword evidence="3" id="KW-1185">Reference proteome</keyword>
<evidence type="ECO:0000313" key="2">
    <source>
        <dbReference type="EMBL" id="KAK0751588.1"/>
    </source>
</evidence>
<proteinExistence type="predicted"/>
<feature type="chain" id="PRO_5041455153" description="Extracellular membrane protein CFEM domain-containing protein" evidence="1">
    <location>
        <begin position="18"/>
        <end position="104"/>
    </location>
</feature>
<comment type="caution">
    <text evidence="2">The sequence shown here is derived from an EMBL/GenBank/DDBJ whole genome shotgun (WGS) entry which is preliminary data.</text>
</comment>
<dbReference type="EMBL" id="JAUKUD010000002">
    <property type="protein sequence ID" value="KAK0751588.1"/>
    <property type="molecule type" value="Genomic_DNA"/>
</dbReference>
<reference evidence="2" key="1">
    <citation type="submission" date="2023-06" db="EMBL/GenBank/DDBJ databases">
        <title>Genome-scale phylogeny and comparative genomics of the fungal order Sordariales.</title>
        <authorList>
            <consortium name="Lawrence Berkeley National Laboratory"/>
            <person name="Hensen N."/>
            <person name="Bonometti L."/>
            <person name="Westerberg I."/>
            <person name="Brannstrom I.O."/>
            <person name="Guillou S."/>
            <person name="Cros-Aarteil S."/>
            <person name="Calhoun S."/>
            <person name="Haridas S."/>
            <person name="Kuo A."/>
            <person name="Mondo S."/>
            <person name="Pangilinan J."/>
            <person name="Riley R."/>
            <person name="LaButti K."/>
            <person name="Andreopoulos B."/>
            <person name="Lipzen A."/>
            <person name="Chen C."/>
            <person name="Yanf M."/>
            <person name="Daum C."/>
            <person name="Ng V."/>
            <person name="Clum A."/>
            <person name="Steindorff A."/>
            <person name="Ohm R."/>
            <person name="Martin F."/>
            <person name="Silar P."/>
            <person name="Natvig D."/>
            <person name="Lalanne C."/>
            <person name="Gautier V."/>
            <person name="Ament-velasquez S.L."/>
            <person name="Kruys A."/>
            <person name="Hutchinson M.I."/>
            <person name="Powell A.J."/>
            <person name="Barry K."/>
            <person name="Miller A.N."/>
            <person name="Grigoriev I.V."/>
            <person name="Debuchy R."/>
            <person name="Gladieux P."/>
            <person name="Thoren M.H."/>
            <person name="Johannesson H."/>
        </authorList>
    </citation>
    <scope>NUCLEOTIDE SEQUENCE</scope>
    <source>
        <strain evidence="2">SMH3187-1</strain>
    </source>
</reference>
<dbReference type="Proteomes" id="UP001172155">
    <property type="component" value="Unassembled WGS sequence"/>
</dbReference>
<evidence type="ECO:0008006" key="4">
    <source>
        <dbReference type="Google" id="ProtNLM"/>
    </source>
</evidence>
<evidence type="ECO:0000256" key="1">
    <source>
        <dbReference type="SAM" id="SignalP"/>
    </source>
</evidence>